<feature type="transmembrane region" description="Helical" evidence="5">
    <location>
        <begin position="114"/>
        <end position="132"/>
    </location>
</feature>
<evidence type="ECO:0000313" key="8">
    <source>
        <dbReference type="Proteomes" id="UP000542674"/>
    </source>
</evidence>
<feature type="domain" description="ABC-2 type transporter transmembrane" evidence="6">
    <location>
        <begin position="16"/>
        <end position="221"/>
    </location>
</feature>
<dbReference type="PANTHER" id="PTHR43229:SF6">
    <property type="entry name" value="ABC-TYPE MULTIDRUG TRANSPORT SYSTEM, PERMEASE COMPONENT"/>
    <property type="match status" value="1"/>
</dbReference>
<dbReference type="InterPro" id="IPR051784">
    <property type="entry name" value="Nod_factor_ABC_transporter"/>
</dbReference>
<evidence type="ECO:0000313" key="7">
    <source>
        <dbReference type="EMBL" id="MBB4967815.1"/>
    </source>
</evidence>
<dbReference type="GO" id="GO:0140359">
    <property type="term" value="F:ABC-type transporter activity"/>
    <property type="evidence" value="ECO:0007669"/>
    <property type="project" value="InterPro"/>
</dbReference>
<keyword evidence="2 5" id="KW-0812">Transmembrane</keyword>
<sequence length="284" mass="30200">MNPVAYAFRLGVDRGRREWLQSLRSSDQWFNFFMASVFAIVLLFQRTSTLAGTPLSLAAATLPSMIAMGVALGGLVGPAGQLSMNREDGTLLRAKAVPQGMLGYLVGRVTQTSLDTATGILIMVLPGIIVVPEIRAVGLGAWLTLIPVILLGLLATLPWGAVVGSIAKSPQGAMGYTMLPMLALVGISGIFYPITAMPEWVQGLAQVFPLYWLGLGMRSTILPDAAAAAEIAGSWRHLETLGVLGLWAVVGFALAPGILRRMARRESGANMEERRQAAIQRGMG</sequence>
<feature type="transmembrane region" description="Helical" evidence="5">
    <location>
        <begin position="29"/>
        <end position="45"/>
    </location>
</feature>
<reference evidence="7 8" key="1">
    <citation type="submission" date="2020-08" db="EMBL/GenBank/DDBJ databases">
        <title>Sequencing the genomes of 1000 actinobacteria strains.</title>
        <authorList>
            <person name="Klenk H.-P."/>
        </authorList>
    </citation>
    <scope>NUCLEOTIDE SEQUENCE [LARGE SCALE GENOMIC DNA]</scope>
    <source>
        <strain evidence="7 8">DSM 45084</strain>
    </source>
</reference>
<protein>
    <submittedName>
        <fullName evidence="7">ABC-2 type transport system permease protein</fullName>
    </submittedName>
</protein>
<feature type="transmembrane region" description="Helical" evidence="5">
    <location>
        <begin position="57"/>
        <end position="76"/>
    </location>
</feature>
<proteinExistence type="predicted"/>
<dbReference type="RefSeq" id="WP_184672819.1">
    <property type="nucleotide sequence ID" value="NZ_BAABAI010000016.1"/>
</dbReference>
<feature type="transmembrane region" description="Helical" evidence="5">
    <location>
        <begin position="204"/>
        <end position="221"/>
    </location>
</feature>
<dbReference type="PANTHER" id="PTHR43229">
    <property type="entry name" value="NODULATION PROTEIN J"/>
    <property type="match status" value="1"/>
</dbReference>
<evidence type="ECO:0000256" key="1">
    <source>
        <dbReference type="ARBA" id="ARBA00004141"/>
    </source>
</evidence>
<dbReference type="InterPro" id="IPR013525">
    <property type="entry name" value="ABC2_TM"/>
</dbReference>
<comment type="subcellular location">
    <subcellularLocation>
        <location evidence="1">Membrane</location>
        <topology evidence="1">Multi-pass membrane protein</topology>
    </subcellularLocation>
</comment>
<dbReference type="AlphaFoldDB" id="A0A7W7T9R6"/>
<evidence type="ECO:0000256" key="4">
    <source>
        <dbReference type="ARBA" id="ARBA00023136"/>
    </source>
</evidence>
<feature type="transmembrane region" description="Helical" evidence="5">
    <location>
        <begin position="241"/>
        <end position="259"/>
    </location>
</feature>
<accession>A0A7W7T9R6</accession>
<dbReference type="EMBL" id="JACHJS010000001">
    <property type="protein sequence ID" value="MBB4967815.1"/>
    <property type="molecule type" value="Genomic_DNA"/>
</dbReference>
<keyword evidence="3 5" id="KW-1133">Transmembrane helix</keyword>
<name>A0A7W7T9R6_9PSEU</name>
<dbReference type="Proteomes" id="UP000542674">
    <property type="component" value="Unassembled WGS sequence"/>
</dbReference>
<feature type="transmembrane region" description="Helical" evidence="5">
    <location>
        <begin position="173"/>
        <end position="192"/>
    </location>
</feature>
<keyword evidence="8" id="KW-1185">Reference proteome</keyword>
<comment type="caution">
    <text evidence="7">The sequence shown here is derived from an EMBL/GenBank/DDBJ whole genome shotgun (WGS) entry which is preliminary data.</text>
</comment>
<gene>
    <name evidence="7" type="ORF">F4559_005174</name>
</gene>
<evidence type="ECO:0000259" key="6">
    <source>
        <dbReference type="Pfam" id="PF01061"/>
    </source>
</evidence>
<evidence type="ECO:0000256" key="5">
    <source>
        <dbReference type="SAM" id="Phobius"/>
    </source>
</evidence>
<organism evidence="7 8">
    <name type="scientific">Saccharothrix violaceirubra</name>
    <dbReference type="NCBI Taxonomy" id="413306"/>
    <lineage>
        <taxon>Bacteria</taxon>
        <taxon>Bacillati</taxon>
        <taxon>Actinomycetota</taxon>
        <taxon>Actinomycetes</taxon>
        <taxon>Pseudonocardiales</taxon>
        <taxon>Pseudonocardiaceae</taxon>
        <taxon>Saccharothrix</taxon>
    </lineage>
</organism>
<evidence type="ECO:0000256" key="3">
    <source>
        <dbReference type="ARBA" id="ARBA00022989"/>
    </source>
</evidence>
<dbReference type="GO" id="GO:0016020">
    <property type="term" value="C:membrane"/>
    <property type="evidence" value="ECO:0007669"/>
    <property type="project" value="UniProtKB-SubCell"/>
</dbReference>
<evidence type="ECO:0000256" key="2">
    <source>
        <dbReference type="ARBA" id="ARBA00022692"/>
    </source>
</evidence>
<feature type="transmembrane region" description="Helical" evidence="5">
    <location>
        <begin position="139"/>
        <end position="161"/>
    </location>
</feature>
<keyword evidence="4 5" id="KW-0472">Membrane</keyword>
<dbReference type="Pfam" id="PF01061">
    <property type="entry name" value="ABC2_membrane"/>
    <property type="match status" value="1"/>
</dbReference>